<feature type="transmembrane region" description="Helical" evidence="2">
    <location>
        <begin position="12"/>
        <end position="32"/>
    </location>
</feature>
<feature type="region of interest" description="Disordered" evidence="1">
    <location>
        <begin position="373"/>
        <end position="417"/>
    </location>
</feature>
<dbReference type="EMBL" id="SHOA02000001">
    <property type="protein sequence ID" value="TDH73091.1"/>
    <property type="molecule type" value="Genomic_DNA"/>
</dbReference>
<evidence type="ECO:0000313" key="4">
    <source>
        <dbReference type="Proteomes" id="UP000294530"/>
    </source>
</evidence>
<accession>A0A976NYX7</accession>
<gene>
    <name evidence="3" type="ORF">CCR75_004728</name>
</gene>
<proteinExistence type="predicted"/>
<dbReference type="AlphaFoldDB" id="A0A976NYX7"/>
<dbReference type="Proteomes" id="UP000294530">
    <property type="component" value="Unassembled WGS sequence"/>
</dbReference>
<name>A0A976NYX7_BRELC</name>
<sequence>MPATATTTPSATLLLVTGLLSVGMASIGLYYLQMKSKTVLLKNEKNAGMYTKKYHSKMTTTTRTATKNLATRVKATEPTQPEVLKKETNNVKAATSKAEKLPINPIELKEPTMLKEDVVGSTTIAKDAFQSVVPSVKLSVTTDPVTPLLVAKEVETLSGETLELPVIPIIVKEPRLSKENLVTVKEMSEDLIEPIENPAKGWRAERTAAPASEVLDVTPVTLERSDDFGNTQTVVANEPTDNALIESLEQRALEHEFVQVELTQSMTLPQRDCELENTNVATVTTIADNKVLKVEPFDATEDLQMEPIVAIDAVASATGPYAHLSSWEAIGFSSDETFAIANETAPPASLDTSNESTEPLDSLVTDAVTENTVALDKDASSPVDRNDFLLGNRNRHRNRSKKSKNKKKKSKKLLKQP</sequence>
<feature type="compositionally biased region" description="Basic and acidic residues" evidence="1">
    <location>
        <begin position="375"/>
        <end position="387"/>
    </location>
</feature>
<dbReference type="RefSeq" id="XP_067822590.1">
    <property type="nucleotide sequence ID" value="XM_067962814.1"/>
</dbReference>
<feature type="compositionally biased region" description="Basic residues" evidence="1">
    <location>
        <begin position="393"/>
        <end position="417"/>
    </location>
</feature>
<keyword evidence="4" id="KW-1185">Reference proteome</keyword>
<comment type="caution">
    <text evidence="3">The sequence shown here is derived from an EMBL/GenBank/DDBJ whole genome shotgun (WGS) entry which is preliminary data.</text>
</comment>
<evidence type="ECO:0000313" key="3">
    <source>
        <dbReference type="EMBL" id="TDH73091.1"/>
    </source>
</evidence>
<dbReference type="GeneID" id="94348485"/>
<protein>
    <submittedName>
        <fullName evidence="3">Uncharacterized protein</fullName>
    </submittedName>
</protein>
<dbReference type="KEGG" id="blac:94348485"/>
<reference evidence="3 4" key="1">
    <citation type="journal article" date="2021" name="Genome Biol.">
        <title>AFLAP: assembly-free linkage analysis pipeline using k-mers from genome sequencing data.</title>
        <authorList>
            <person name="Fletcher K."/>
            <person name="Zhang L."/>
            <person name="Gil J."/>
            <person name="Han R."/>
            <person name="Cavanaugh K."/>
            <person name="Michelmore R."/>
        </authorList>
    </citation>
    <scope>NUCLEOTIDE SEQUENCE [LARGE SCALE GENOMIC DNA]</scope>
    <source>
        <strain evidence="3 4">SF5</strain>
    </source>
</reference>
<dbReference type="OrthoDB" id="128281at2759"/>
<keyword evidence="2" id="KW-0472">Membrane</keyword>
<organism evidence="3 4">
    <name type="scientific">Bremia lactucae</name>
    <name type="common">Lettuce downy mildew</name>
    <dbReference type="NCBI Taxonomy" id="4779"/>
    <lineage>
        <taxon>Eukaryota</taxon>
        <taxon>Sar</taxon>
        <taxon>Stramenopiles</taxon>
        <taxon>Oomycota</taxon>
        <taxon>Peronosporomycetes</taxon>
        <taxon>Peronosporales</taxon>
        <taxon>Peronosporaceae</taxon>
        <taxon>Bremia</taxon>
    </lineage>
</organism>
<keyword evidence="2" id="KW-0812">Transmembrane</keyword>
<keyword evidence="2" id="KW-1133">Transmembrane helix</keyword>
<evidence type="ECO:0000256" key="1">
    <source>
        <dbReference type="SAM" id="MobiDB-lite"/>
    </source>
</evidence>
<evidence type="ECO:0000256" key="2">
    <source>
        <dbReference type="SAM" id="Phobius"/>
    </source>
</evidence>